<evidence type="ECO:0000256" key="4">
    <source>
        <dbReference type="ARBA" id="ARBA00023014"/>
    </source>
</evidence>
<reference evidence="7" key="1">
    <citation type="submission" date="2021-01" db="EMBL/GenBank/DDBJ databases">
        <authorList>
            <person name="Corre E."/>
            <person name="Pelletier E."/>
            <person name="Niang G."/>
            <person name="Scheremetjew M."/>
            <person name="Finn R."/>
            <person name="Kale V."/>
            <person name="Holt S."/>
            <person name="Cochrane G."/>
            <person name="Meng A."/>
            <person name="Brown T."/>
            <person name="Cohen L."/>
        </authorList>
    </citation>
    <scope>NUCLEOTIDE SEQUENCE</scope>
    <source>
        <strain evidence="7">CCMP2877</strain>
    </source>
</reference>
<dbReference type="InterPro" id="IPR007197">
    <property type="entry name" value="rSAM"/>
</dbReference>
<dbReference type="Gene3D" id="3.20.20.70">
    <property type="entry name" value="Aldolase class I"/>
    <property type="match status" value="1"/>
</dbReference>
<organism evidence="7">
    <name type="scientific">Phaeomonas parva</name>
    <dbReference type="NCBI Taxonomy" id="124430"/>
    <lineage>
        <taxon>Eukaryota</taxon>
        <taxon>Sar</taxon>
        <taxon>Stramenopiles</taxon>
        <taxon>Ochrophyta</taxon>
        <taxon>Pinguiophyceae</taxon>
        <taxon>Pinguiochrysidales</taxon>
        <taxon>Pinguiochrysidaceae</taxon>
        <taxon>Phaeomonas</taxon>
    </lineage>
</organism>
<dbReference type="PANTHER" id="PTHR43728:SF1">
    <property type="entry name" value="FE-S OXIDOREDUCTASE"/>
    <property type="match status" value="1"/>
</dbReference>
<keyword evidence="1" id="KW-0949">S-adenosyl-L-methionine</keyword>
<sequence length="439" mass="47272">MMDCGGRCCAGGGGAARRALSTTPVDVAGIKLEKKARKVQVNWIAPEGMEDSLIPETLAKMETDPTFKMTAAQLKDMGAVRLSREERQRRRRALDALGVPSFADFTSEAGVDLSRQPITVLQMNIGLYCNQACNHCHVESSPKRTEAMDEATVDKCLELLETSPGVTTVDLTGGAPELTPQFRRIVEAVTAFNKAHPERADVEVIDRCNLTVLLEPGQEDLAEFLAEHKVRVVASLPCYSRDNVDTQRGSGVFARSIEGLRKLNSYGYGVEGSDLGLDLVYNPLGAFLPPPQAALQDKYKEQLLEDFGISFNGLFTITNMPIKRFADFLHGRDELDAYMKLLVDSFNPGAAEGVMCRSHLSVGWDGHIYDCDFNQQIGLHMPHLSGDAAAAGAGAASEARPKITDLGSLDDLLSTPIALGSHCFGCTAGAGSSCQGTTA</sequence>
<dbReference type="InterPro" id="IPR026351">
    <property type="entry name" value="rSAM_ArsS-like"/>
</dbReference>
<dbReference type="InterPro" id="IPR013785">
    <property type="entry name" value="Aldolase_TIM"/>
</dbReference>
<evidence type="ECO:0000256" key="2">
    <source>
        <dbReference type="ARBA" id="ARBA00022723"/>
    </source>
</evidence>
<dbReference type="InterPro" id="IPR024521">
    <property type="entry name" value="ArsS-like_C"/>
</dbReference>
<proteinExistence type="predicted"/>
<evidence type="ECO:0000259" key="5">
    <source>
        <dbReference type="Pfam" id="PF04055"/>
    </source>
</evidence>
<evidence type="ECO:0000259" key="6">
    <source>
        <dbReference type="Pfam" id="PF12345"/>
    </source>
</evidence>
<dbReference type="SUPFAM" id="SSF102114">
    <property type="entry name" value="Radical SAM enzymes"/>
    <property type="match status" value="1"/>
</dbReference>
<name>A0A7S1XY45_9STRA</name>
<dbReference type="PANTHER" id="PTHR43728">
    <property type="entry name" value="SLR0304 PROTEIN"/>
    <property type="match status" value="1"/>
</dbReference>
<dbReference type="GO" id="GO:0003824">
    <property type="term" value="F:catalytic activity"/>
    <property type="evidence" value="ECO:0007669"/>
    <property type="project" value="InterPro"/>
</dbReference>
<protein>
    <recommendedName>
        <fullName evidence="8">DUF3641 domain-containing protein</fullName>
    </recommendedName>
</protein>
<evidence type="ECO:0000256" key="3">
    <source>
        <dbReference type="ARBA" id="ARBA00023004"/>
    </source>
</evidence>
<dbReference type="EMBL" id="HBGJ01037076">
    <property type="protein sequence ID" value="CAD9264963.1"/>
    <property type="molecule type" value="Transcribed_RNA"/>
</dbReference>
<dbReference type="CDD" id="cd01335">
    <property type="entry name" value="Radical_SAM"/>
    <property type="match status" value="1"/>
</dbReference>
<dbReference type="InterPro" id="IPR058240">
    <property type="entry name" value="rSAM_sf"/>
</dbReference>
<dbReference type="GO" id="GO:0051536">
    <property type="term" value="F:iron-sulfur cluster binding"/>
    <property type="evidence" value="ECO:0007669"/>
    <property type="project" value="UniProtKB-KW"/>
</dbReference>
<dbReference type="Pfam" id="PF12345">
    <property type="entry name" value="DUF3641"/>
    <property type="match status" value="1"/>
</dbReference>
<evidence type="ECO:0000313" key="7">
    <source>
        <dbReference type="EMBL" id="CAD9264963.1"/>
    </source>
</evidence>
<feature type="domain" description="Radical SAM core" evidence="5">
    <location>
        <begin position="123"/>
        <end position="269"/>
    </location>
</feature>
<evidence type="ECO:0008006" key="8">
    <source>
        <dbReference type="Google" id="ProtNLM"/>
    </source>
</evidence>
<dbReference type="Pfam" id="PF04055">
    <property type="entry name" value="Radical_SAM"/>
    <property type="match status" value="1"/>
</dbReference>
<feature type="domain" description="Arsenosugar biosynthesis radical SAM protein ArsS-like C-terminal" evidence="6">
    <location>
        <begin position="288"/>
        <end position="437"/>
    </location>
</feature>
<gene>
    <name evidence="7" type="ORF">PPAR1163_LOCUS23379</name>
</gene>
<keyword evidence="4" id="KW-0411">Iron-sulfur</keyword>
<keyword evidence="3" id="KW-0408">Iron</keyword>
<evidence type="ECO:0000256" key="1">
    <source>
        <dbReference type="ARBA" id="ARBA00022691"/>
    </source>
</evidence>
<accession>A0A7S1XY45</accession>
<dbReference type="NCBIfam" id="TIGR04167">
    <property type="entry name" value="rSAM_SeCys"/>
    <property type="match status" value="1"/>
</dbReference>
<dbReference type="GO" id="GO:0046872">
    <property type="term" value="F:metal ion binding"/>
    <property type="evidence" value="ECO:0007669"/>
    <property type="project" value="UniProtKB-KW"/>
</dbReference>
<dbReference type="AlphaFoldDB" id="A0A7S1XY45"/>
<keyword evidence="2" id="KW-0479">Metal-binding</keyword>
<dbReference type="SFLD" id="SFLDS00029">
    <property type="entry name" value="Radical_SAM"/>
    <property type="match status" value="1"/>
</dbReference>